<dbReference type="InterPro" id="IPR012851">
    <property type="entry name" value="Spore_coat_CotF-like"/>
</dbReference>
<reference evidence="1" key="1">
    <citation type="submission" date="2019-08" db="EMBL/GenBank/DDBJ databases">
        <authorList>
            <person name="Kucharzyk K."/>
            <person name="Murdoch R.W."/>
            <person name="Higgins S."/>
            <person name="Loffler F."/>
        </authorList>
    </citation>
    <scope>NUCLEOTIDE SEQUENCE</scope>
</reference>
<dbReference type="Gene3D" id="1.20.1260.10">
    <property type="match status" value="1"/>
</dbReference>
<comment type="caution">
    <text evidence="1">The sequence shown here is derived from an EMBL/GenBank/DDBJ whole genome shotgun (WGS) entry which is preliminary data.</text>
</comment>
<dbReference type="InterPro" id="IPR012347">
    <property type="entry name" value="Ferritin-like"/>
</dbReference>
<dbReference type="AlphaFoldDB" id="A0A645C378"/>
<organism evidence="1">
    <name type="scientific">bioreactor metagenome</name>
    <dbReference type="NCBI Taxonomy" id="1076179"/>
    <lineage>
        <taxon>unclassified sequences</taxon>
        <taxon>metagenomes</taxon>
        <taxon>ecological metagenomes</taxon>
    </lineage>
</organism>
<dbReference type="EMBL" id="VSSQ01024466">
    <property type="protein sequence ID" value="MPM71995.1"/>
    <property type="molecule type" value="Genomic_DNA"/>
</dbReference>
<dbReference type="Pfam" id="PF07875">
    <property type="entry name" value="Coat_F"/>
    <property type="match status" value="1"/>
</dbReference>
<sequence>MHEKEMVNDALSAVKSELTFYSNAISECSNQKLRSTIQQIRNSCETSQYELFQMASSKGYYKPAAQASDSEIQQVKAQAQGQ</sequence>
<name>A0A645C378_9ZZZZ</name>
<evidence type="ECO:0000313" key="1">
    <source>
        <dbReference type="EMBL" id="MPM71995.1"/>
    </source>
</evidence>
<proteinExistence type="predicted"/>
<protein>
    <recommendedName>
        <fullName evidence="2">Spore coat protein</fullName>
    </recommendedName>
</protein>
<evidence type="ECO:0008006" key="2">
    <source>
        <dbReference type="Google" id="ProtNLM"/>
    </source>
</evidence>
<accession>A0A645C378</accession>
<gene>
    <name evidence="1" type="ORF">SDC9_118968</name>
</gene>